<dbReference type="InterPro" id="IPR003439">
    <property type="entry name" value="ABC_transporter-like_ATP-bd"/>
</dbReference>
<accession>A0A5K7X5H0</accession>
<dbReference type="Proteomes" id="UP000326951">
    <property type="component" value="Chromosome"/>
</dbReference>
<keyword evidence="3 5" id="KW-0067">ATP-binding</keyword>
<sequence length="263" mass="29176">MILKLKDLSVGYQTKKPVLSNISMTIRPGEIWCVLGPNGVGKTTLFKSILGFLHVLSGEIRIDDVDIKNWTRKQLARTIGYVPQAQTNPFPFTVEDVIVMGRTPHLNALSAPVERDMEIAERSMGMLGIGHLKHKIYTELSGGERQMVLIARALTQEPDILMMDEPTSNLDFGNQVKVLEQISSLSKKGMAILMTSHLPDHAFLCDTNVALVQRNKFRTGMADEIVTEENLKEAYKVNVKIVKAMADSGTEIKSCVPLLGNPF</sequence>
<dbReference type="GO" id="GO:0016887">
    <property type="term" value="F:ATP hydrolysis activity"/>
    <property type="evidence" value="ECO:0007669"/>
    <property type="project" value="InterPro"/>
</dbReference>
<dbReference type="GO" id="GO:0005524">
    <property type="term" value="F:ATP binding"/>
    <property type="evidence" value="ECO:0007669"/>
    <property type="project" value="UniProtKB-KW"/>
</dbReference>
<evidence type="ECO:0000259" key="4">
    <source>
        <dbReference type="PROSITE" id="PS50893"/>
    </source>
</evidence>
<dbReference type="EMBL" id="AP021853">
    <property type="protein sequence ID" value="BBN99970.1"/>
    <property type="molecule type" value="Genomic_DNA"/>
</dbReference>
<dbReference type="SUPFAM" id="SSF52540">
    <property type="entry name" value="P-loop containing nucleoside triphosphate hydrolases"/>
    <property type="match status" value="1"/>
</dbReference>
<organism evidence="5 6">
    <name type="scientific">Sporolactobacillus terrae</name>
    <dbReference type="NCBI Taxonomy" id="269673"/>
    <lineage>
        <taxon>Bacteria</taxon>
        <taxon>Bacillati</taxon>
        <taxon>Bacillota</taxon>
        <taxon>Bacilli</taxon>
        <taxon>Bacillales</taxon>
        <taxon>Sporolactobacillaceae</taxon>
        <taxon>Sporolactobacillus</taxon>
    </lineage>
</organism>
<dbReference type="PANTHER" id="PTHR42734:SF19">
    <property type="entry name" value="IRON COMPOUNDS ABC TRANSPORTER, ATP-BINDING PROTEIN"/>
    <property type="match status" value="1"/>
</dbReference>
<dbReference type="Gene3D" id="3.40.50.300">
    <property type="entry name" value="P-loop containing nucleotide triphosphate hydrolases"/>
    <property type="match status" value="1"/>
</dbReference>
<dbReference type="PROSITE" id="PS00211">
    <property type="entry name" value="ABC_TRANSPORTER_1"/>
    <property type="match status" value="1"/>
</dbReference>
<dbReference type="RefSeq" id="WP_028984135.1">
    <property type="nucleotide sequence ID" value="NZ_AP021853.1"/>
</dbReference>
<evidence type="ECO:0000313" key="5">
    <source>
        <dbReference type="EMBL" id="BBN99970.1"/>
    </source>
</evidence>
<dbReference type="Pfam" id="PF00005">
    <property type="entry name" value="ABC_tran"/>
    <property type="match status" value="1"/>
</dbReference>
<dbReference type="FunFam" id="3.40.50.300:FF:000134">
    <property type="entry name" value="Iron-enterobactin ABC transporter ATP-binding protein"/>
    <property type="match status" value="1"/>
</dbReference>
<evidence type="ECO:0000256" key="1">
    <source>
        <dbReference type="ARBA" id="ARBA00022448"/>
    </source>
</evidence>
<dbReference type="SMART" id="SM00382">
    <property type="entry name" value="AAA"/>
    <property type="match status" value="1"/>
</dbReference>
<name>A0A5K7X5H0_9BACL</name>
<evidence type="ECO:0000256" key="3">
    <source>
        <dbReference type="ARBA" id="ARBA00022840"/>
    </source>
</evidence>
<dbReference type="AlphaFoldDB" id="A0A5K7X5H0"/>
<keyword evidence="2" id="KW-0547">Nucleotide-binding</keyword>
<keyword evidence="1" id="KW-0813">Transport</keyword>
<dbReference type="InterPro" id="IPR003593">
    <property type="entry name" value="AAA+_ATPase"/>
</dbReference>
<evidence type="ECO:0000256" key="2">
    <source>
        <dbReference type="ARBA" id="ARBA00022741"/>
    </source>
</evidence>
<protein>
    <submittedName>
        <fullName evidence="5">Iron ABC transporter ATP-binding protein</fullName>
    </submittedName>
</protein>
<dbReference type="InterPro" id="IPR027417">
    <property type="entry name" value="P-loop_NTPase"/>
</dbReference>
<feature type="domain" description="ABC transporter" evidence="4">
    <location>
        <begin position="3"/>
        <end position="239"/>
    </location>
</feature>
<proteinExistence type="predicted"/>
<dbReference type="InterPro" id="IPR017871">
    <property type="entry name" value="ABC_transporter-like_CS"/>
</dbReference>
<dbReference type="PROSITE" id="PS50893">
    <property type="entry name" value="ABC_TRANSPORTER_2"/>
    <property type="match status" value="1"/>
</dbReference>
<dbReference type="InterPro" id="IPR050153">
    <property type="entry name" value="Metal_Ion_Import_ABC"/>
</dbReference>
<dbReference type="PANTHER" id="PTHR42734">
    <property type="entry name" value="METAL TRANSPORT SYSTEM ATP-BINDING PROTEIN TM_0124-RELATED"/>
    <property type="match status" value="1"/>
</dbReference>
<gene>
    <name evidence="5" type="ORF">St703_26750</name>
</gene>
<reference evidence="5 6" key="1">
    <citation type="submission" date="2019-09" db="EMBL/GenBank/DDBJ databases">
        <title>Complete genome sequence of Sporolactobacillus terrae 70-3.</title>
        <authorList>
            <person name="Tanaka N."/>
            <person name="Shiwa Y."/>
            <person name="Fujita N."/>
            <person name="Tanasupawat S."/>
        </authorList>
    </citation>
    <scope>NUCLEOTIDE SEQUENCE [LARGE SCALE GENOMIC DNA]</scope>
    <source>
        <strain evidence="5 6">70-3</strain>
    </source>
</reference>
<dbReference type="CDD" id="cd03214">
    <property type="entry name" value="ABC_Iron-Siderophores_B12_Hemin"/>
    <property type="match status" value="1"/>
</dbReference>
<evidence type="ECO:0000313" key="6">
    <source>
        <dbReference type="Proteomes" id="UP000326951"/>
    </source>
</evidence>